<reference evidence="1 2" key="1">
    <citation type="submission" date="2024-11" db="EMBL/GenBank/DDBJ databases">
        <title>A near-complete genome assembly of Cinchona calisaya.</title>
        <authorList>
            <person name="Lian D.C."/>
            <person name="Zhao X.W."/>
            <person name="Wei L."/>
        </authorList>
    </citation>
    <scope>NUCLEOTIDE SEQUENCE [LARGE SCALE GENOMIC DNA]</scope>
    <source>
        <tissue evidence="1">Nenye</tissue>
    </source>
</reference>
<gene>
    <name evidence="1" type="ORF">ACH5RR_033959</name>
</gene>
<proteinExistence type="predicted"/>
<dbReference type="EMBL" id="JBJUIK010000014">
    <property type="protein sequence ID" value="KAL3504118.1"/>
    <property type="molecule type" value="Genomic_DNA"/>
</dbReference>
<evidence type="ECO:0000313" key="2">
    <source>
        <dbReference type="Proteomes" id="UP001630127"/>
    </source>
</evidence>
<dbReference type="AlphaFoldDB" id="A0ABD2Y9H0"/>
<name>A0ABD2Y9H0_9GENT</name>
<evidence type="ECO:0008006" key="3">
    <source>
        <dbReference type="Google" id="ProtNLM"/>
    </source>
</evidence>
<organism evidence="1 2">
    <name type="scientific">Cinchona calisaya</name>
    <dbReference type="NCBI Taxonomy" id="153742"/>
    <lineage>
        <taxon>Eukaryota</taxon>
        <taxon>Viridiplantae</taxon>
        <taxon>Streptophyta</taxon>
        <taxon>Embryophyta</taxon>
        <taxon>Tracheophyta</taxon>
        <taxon>Spermatophyta</taxon>
        <taxon>Magnoliopsida</taxon>
        <taxon>eudicotyledons</taxon>
        <taxon>Gunneridae</taxon>
        <taxon>Pentapetalae</taxon>
        <taxon>asterids</taxon>
        <taxon>lamiids</taxon>
        <taxon>Gentianales</taxon>
        <taxon>Rubiaceae</taxon>
        <taxon>Cinchonoideae</taxon>
        <taxon>Cinchoneae</taxon>
        <taxon>Cinchona</taxon>
    </lineage>
</organism>
<keyword evidence="2" id="KW-1185">Reference proteome</keyword>
<dbReference type="Proteomes" id="UP001630127">
    <property type="component" value="Unassembled WGS sequence"/>
</dbReference>
<protein>
    <recommendedName>
        <fullName evidence="3">RNase H type-1 domain-containing protein</fullName>
    </recommendedName>
</protein>
<comment type="caution">
    <text evidence="1">The sequence shown here is derived from an EMBL/GenBank/DDBJ whole genome shotgun (WGS) entry which is preliminary data.</text>
</comment>
<sequence length="105" mass="11879">MCEEVQQASPVHCHIYFSVHCFAKLENQEMAGLSTHLANSVELEHELEAEAIRMVLMEAQYKGWDSIEIKSNSKIDFIRASHPLAQFGCREGGFHEGRTDFPVAD</sequence>
<accession>A0ABD2Y9H0</accession>
<evidence type="ECO:0000313" key="1">
    <source>
        <dbReference type="EMBL" id="KAL3504118.1"/>
    </source>
</evidence>